<gene>
    <name evidence="1" type="ORF">FKW44_023056</name>
</gene>
<name>A0A7T8GNH3_CALRO</name>
<dbReference type="EMBL" id="CP045906">
    <property type="protein sequence ID" value="QQP34979.1"/>
    <property type="molecule type" value="Genomic_DNA"/>
</dbReference>
<reference evidence="2" key="1">
    <citation type="submission" date="2021-01" db="EMBL/GenBank/DDBJ databases">
        <title>Caligus Genome Assembly.</title>
        <authorList>
            <person name="Gallardo-Escarate C."/>
        </authorList>
    </citation>
    <scope>NUCLEOTIDE SEQUENCE [LARGE SCALE GENOMIC DNA]</scope>
</reference>
<dbReference type="AlphaFoldDB" id="A0A7T8GNH3"/>
<evidence type="ECO:0000313" key="1">
    <source>
        <dbReference type="EMBL" id="QQP34979.1"/>
    </source>
</evidence>
<protein>
    <submittedName>
        <fullName evidence="1">Uncharacterized protein</fullName>
    </submittedName>
</protein>
<organism evidence="1 2">
    <name type="scientific">Caligus rogercresseyi</name>
    <name type="common">Sea louse</name>
    <dbReference type="NCBI Taxonomy" id="217165"/>
    <lineage>
        <taxon>Eukaryota</taxon>
        <taxon>Metazoa</taxon>
        <taxon>Ecdysozoa</taxon>
        <taxon>Arthropoda</taxon>
        <taxon>Crustacea</taxon>
        <taxon>Multicrustacea</taxon>
        <taxon>Hexanauplia</taxon>
        <taxon>Copepoda</taxon>
        <taxon>Siphonostomatoida</taxon>
        <taxon>Caligidae</taxon>
        <taxon>Caligus</taxon>
    </lineage>
</organism>
<proteinExistence type="predicted"/>
<sequence length="74" mass="8563">MICILAATNQESNPIFQAFGNDLDEMSFENDAAEIGFEYRVAAKVGHMVRDHRKCEFKYKCSMDTKFLMEFSKL</sequence>
<evidence type="ECO:0000313" key="2">
    <source>
        <dbReference type="Proteomes" id="UP000595437"/>
    </source>
</evidence>
<accession>A0A7T8GNH3</accession>
<keyword evidence="2" id="KW-1185">Reference proteome</keyword>
<dbReference type="Proteomes" id="UP000595437">
    <property type="component" value="Chromosome 17"/>
</dbReference>
<dbReference type="OrthoDB" id="10520307at2759"/>